<reference evidence="5" key="1">
    <citation type="submission" date="2015-08" db="EMBL/GenBank/DDBJ databases">
        <title>Complete DNA Sequence of Pseudomonas syringae pv. actinidiae, the Causal Agent of Kiwifruit Canker Disease.</title>
        <authorList>
            <person name="Rikkerink E.H.A."/>
            <person name="Fineran P.C."/>
        </authorList>
    </citation>
    <scope>NUCLEOTIDE SEQUENCE</scope>
    <source>
        <strain evidence="5">DSM 13666</strain>
    </source>
</reference>
<accession>A0A0M0KBT4</accession>
<dbReference type="PANTHER" id="PTHR10272">
    <property type="entry name" value="PLATELET-ACTIVATING FACTOR ACETYLHYDROLASE"/>
    <property type="match status" value="1"/>
</dbReference>
<dbReference type="EMBL" id="LILD01000014">
    <property type="protein sequence ID" value="KOO36254.1"/>
    <property type="molecule type" value="Genomic_DNA"/>
</dbReference>
<dbReference type="Gene3D" id="3.40.50.1820">
    <property type="entry name" value="alpha/beta hydrolase"/>
    <property type="match status" value="1"/>
</dbReference>
<keyword evidence="1" id="KW-0378">Hydrolase</keyword>
<dbReference type="GeneID" id="87596299"/>
<evidence type="ECO:0000256" key="1">
    <source>
        <dbReference type="ARBA" id="ARBA00022801"/>
    </source>
</evidence>
<dbReference type="PANTHER" id="PTHR10272:SF0">
    <property type="entry name" value="PLATELET-ACTIVATING FACTOR ACETYLHYDROLASE"/>
    <property type="match status" value="1"/>
</dbReference>
<dbReference type="GO" id="GO:0003847">
    <property type="term" value="F:1-alkyl-2-acetylglycerophosphocholine esterase activity"/>
    <property type="evidence" value="ECO:0007669"/>
    <property type="project" value="TreeGrafter"/>
</dbReference>
<dbReference type="AlphaFoldDB" id="A0A0M0KBT4"/>
<evidence type="ECO:0000256" key="4">
    <source>
        <dbReference type="SAM" id="Phobius"/>
    </source>
</evidence>
<dbReference type="GO" id="GO:0016042">
    <property type="term" value="P:lipid catabolic process"/>
    <property type="evidence" value="ECO:0007669"/>
    <property type="project" value="UniProtKB-KW"/>
</dbReference>
<proteinExistence type="predicted"/>
<evidence type="ECO:0000256" key="2">
    <source>
        <dbReference type="ARBA" id="ARBA00022963"/>
    </source>
</evidence>
<keyword evidence="3" id="KW-0443">Lipid metabolism</keyword>
<name>A0A0M0KBT4_ALKHA</name>
<keyword evidence="4" id="KW-1133">Transmembrane helix</keyword>
<evidence type="ECO:0000313" key="5">
    <source>
        <dbReference type="EMBL" id="KOO36254.1"/>
    </source>
</evidence>
<feature type="transmembrane region" description="Helical" evidence="4">
    <location>
        <begin position="30"/>
        <end position="48"/>
    </location>
</feature>
<organism evidence="5">
    <name type="scientific">Halalkalibacterium halodurans</name>
    <name type="common">Bacillus halodurans</name>
    <dbReference type="NCBI Taxonomy" id="86665"/>
    <lineage>
        <taxon>Bacteria</taxon>
        <taxon>Bacillati</taxon>
        <taxon>Bacillota</taxon>
        <taxon>Bacilli</taxon>
        <taxon>Bacillales</taxon>
        <taxon>Bacillaceae</taxon>
        <taxon>Halalkalibacterium (ex Joshi et al. 2022)</taxon>
    </lineage>
</organism>
<sequence>MKLLEIGLLVCTAIILYGYVFGYGTRWRNIVLSIIGVVVLLFHIFIEGPRIQSLLLYGIFGVCLVFVVISFVRKTREGERKKWKCVVAGGLGTIALAVTMAVPLYLLPIVTLPEPTGPYEIGVTNFHWIDHDREEVEGVNGNRELMVRIWYPAELTEGGLKAPYAFDPSYTELVSKELPYYYKALLYSVVQTETHSFANVPVADHGAPYPVLILSPGYGNSNFMYTSQAETLASHGYIVCSIEHTYYTGLPTLFPDGRVVYEQIDFEDGRDLDEEITVWVDDVQFVLDQLQKWNESDPQNLLNGRLDMDRVGMLGHSFGGATTAQVMHQDPRIRAGVNMDGFLFGSLIEEGLDYPFMYMSGVEEVSMEGPDGKKVEEAELPEEFQEFIADDKRRKEGALKNNGLYVVIENAEHESFSDWMLYSPLLLDRDLPMLDQINKTLLDFFDEHLK</sequence>
<feature type="transmembrane region" description="Helical" evidence="4">
    <location>
        <begin position="54"/>
        <end position="73"/>
    </location>
</feature>
<gene>
    <name evidence="5" type="ORF">AMD02_18900</name>
</gene>
<evidence type="ECO:0000256" key="3">
    <source>
        <dbReference type="ARBA" id="ARBA00023098"/>
    </source>
</evidence>
<protein>
    <recommendedName>
        <fullName evidence="6">Alpha/beta hydrolase family protein</fullName>
    </recommendedName>
</protein>
<keyword evidence="4" id="KW-0812">Transmembrane</keyword>
<keyword evidence="2" id="KW-0442">Lipid degradation</keyword>
<dbReference type="SUPFAM" id="SSF53474">
    <property type="entry name" value="alpha/beta-Hydrolases"/>
    <property type="match status" value="1"/>
</dbReference>
<keyword evidence="4" id="KW-0472">Membrane</keyword>
<dbReference type="InterPro" id="IPR029058">
    <property type="entry name" value="AB_hydrolase_fold"/>
</dbReference>
<comment type="caution">
    <text evidence="5">The sequence shown here is derived from an EMBL/GenBank/DDBJ whole genome shotgun (WGS) entry which is preliminary data.</text>
</comment>
<dbReference type="RefSeq" id="WP_053432481.1">
    <property type="nucleotide sequence ID" value="NZ_CP040441.1"/>
</dbReference>
<evidence type="ECO:0008006" key="6">
    <source>
        <dbReference type="Google" id="ProtNLM"/>
    </source>
</evidence>
<dbReference type="Pfam" id="PF03403">
    <property type="entry name" value="PAF-AH_p_II"/>
    <property type="match status" value="1"/>
</dbReference>
<feature type="transmembrane region" description="Helical" evidence="4">
    <location>
        <begin position="6"/>
        <end position="23"/>
    </location>
</feature>
<feature type="transmembrane region" description="Helical" evidence="4">
    <location>
        <begin position="85"/>
        <end position="106"/>
    </location>
</feature>
<dbReference type="PATRIC" id="fig|136160.3.peg.3753"/>